<dbReference type="AlphaFoldDB" id="A0A5J6SJJ4"/>
<dbReference type="RefSeq" id="WP_151698763.1">
    <property type="nucleotide sequence ID" value="NZ_CP031223.1"/>
</dbReference>
<accession>A0A5J6SJJ4</accession>
<keyword evidence="2" id="KW-1185">Reference proteome</keyword>
<name>A0A5J6SJJ4_9BACI</name>
<evidence type="ECO:0008006" key="3">
    <source>
        <dbReference type="Google" id="ProtNLM"/>
    </source>
</evidence>
<gene>
    <name evidence="1" type="ORF">PB01_02755</name>
</gene>
<dbReference type="EMBL" id="CP031223">
    <property type="protein sequence ID" value="QFF97819.1"/>
    <property type="molecule type" value="Genomic_DNA"/>
</dbReference>
<organism evidence="1 2">
    <name type="scientific">Psychrobacillus glaciei</name>
    <dbReference type="NCBI Taxonomy" id="2283160"/>
    <lineage>
        <taxon>Bacteria</taxon>
        <taxon>Bacillati</taxon>
        <taxon>Bacillota</taxon>
        <taxon>Bacilli</taxon>
        <taxon>Bacillales</taxon>
        <taxon>Bacillaceae</taxon>
        <taxon>Psychrobacillus</taxon>
    </lineage>
</organism>
<reference evidence="1 2" key="1">
    <citation type="submission" date="2018-07" db="EMBL/GenBank/DDBJ databases">
        <title>Complete genome sequence of Psychrobacillus sp. PB01, isolated from iceberg, and comparative genome analysis of Psychrobacillus strains.</title>
        <authorList>
            <person name="Lee P.C."/>
        </authorList>
    </citation>
    <scope>NUCLEOTIDE SEQUENCE [LARGE SCALE GENOMIC DNA]</scope>
    <source>
        <strain evidence="1 2">PB01</strain>
    </source>
</reference>
<dbReference type="KEGG" id="psyo:PB01_02755"/>
<sequence>MKYFTTLFTGLFSIVLLAGCNFIAESYDYSPPSVTFSHSGLKLAEANINWEKDGTVKKIDSLELAREQKQGAVKAGQEDSIYFGGQDFDILELTVSVWRDDEQIQLDVNYLKEFNFPDEKGEYLIEVNLTSDFGTAQYVGNIVVD</sequence>
<proteinExistence type="predicted"/>
<protein>
    <recommendedName>
        <fullName evidence="3">Lipoprotein</fullName>
    </recommendedName>
</protein>
<dbReference type="Proteomes" id="UP000325517">
    <property type="component" value="Chromosome"/>
</dbReference>
<evidence type="ECO:0000313" key="1">
    <source>
        <dbReference type="EMBL" id="QFF97819.1"/>
    </source>
</evidence>
<dbReference type="OrthoDB" id="2938139at2"/>
<evidence type="ECO:0000313" key="2">
    <source>
        <dbReference type="Proteomes" id="UP000325517"/>
    </source>
</evidence>
<dbReference type="PROSITE" id="PS51257">
    <property type="entry name" value="PROKAR_LIPOPROTEIN"/>
    <property type="match status" value="1"/>
</dbReference>